<dbReference type="InterPro" id="IPR011600">
    <property type="entry name" value="Pept_C14_caspase"/>
</dbReference>
<dbReference type="Pfam" id="PF00656">
    <property type="entry name" value="Peptidase_C14"/>
    <property type="match status" value="1"/>
</dbReference>
<evidence type="ECO:0000313" key="4">
    <source>
        <dbReference type="Proteomes" id="UP000324705"/>
    </source>
</evidence>
<dbReference type="Gramene" id="TRITD5Av1G255520.2">
    <property type="protein sequence ID" value="TRITD5Av1G255520.2"/>
    <property type="gene ID" value="TRITD5Av1G255520"/>
</dbReference>
<dbReference type="AlphaFoldDB" id="A0A9R0WWY9"/>
<dbReference type="GO" id="GO:0006508">
    <property type="term" value="P:proteolysis"/>
    <property type="evidence" value="ECO:0007669"/>
    <property type="project" value="InterPro"/>
</dbReference>
<dbReference type="Proteomes" id="UP000324705">
    <property type="component" value="Chromosome 5A"/>
</dbReference>
<evidence type="ECO:0000259" key="2">
    <source>
        <dbReference type="Pfam" id="PF00656"/>
    </source>
</evidence>
<keyword evidence="4" id="KW-1185">Reference proteome</keyword>
<dbReference type="EMBL" id="LT934119">
    <property type="protein sequence ID" value="VAI25909.1"/>
    <property type="molecule type" value="Genomic_DNA"/>
</dbReference>
<dbReference type="PANTHER" id="PTHR48104:SF27">
    <property type="entry name" value="PEPTIDASE C14 CASPASE DOMAIN-CONTAINING PROTEIN"/>
    <property type="match status" value="1"/>
</dbReference>
<dbReference type="Gene3D" id="3.40.50.12660">
    <property type="match status" value="2"/>
</dbReference>
<evidence type="ECO:0000313" key="3">
    <source>
        <dbReference type="EMBL" id="VAI25909.1"/>
    </source>
</evidence>
<dbReference type="GO" id="GO:0004197">
    <property type="term" value="F:cysteine-type endopeptidase activity"/>
    <property type="evidence" value="ECO:0007669"/>
    <property type="project" value="InterPro"/>
</dbReference>
<name>A0A9R0WWY9_TRITD</name>
<dbReference type="GO" id="GO:0005737">
    <property type="term" value="C:cytoplasm"/>
    <property type="evidence" value="ECO:0007669"/>
    <property type="project" value="TreeGrafter"/>
</dbReference>
<feature type="domain" description="Peptidase C14 caspase" evidence="2">
    <location>
        <begin position="2"/>
        <end position="187"/>
    </location>
</feature>
<sequence length="232" mass="25235">MRYILTERFGFANDCVLILTDEERDPCRQPTKANIRMAMHWLVQGCSSGDSLVFQFSGAGAQVPDCDDDEINQAIVRPLVHGVKLHAIVDACHSATVLDLPYQCTFSKQYGCLRWMDERPLNGACKGTSGGQAVLISGSSNGKTQMSVLPEPNATIGALTHSFLKAVECEPRTTYGSLLTSMRTTMRAGAGNCNLQGPVGCSIRRVANFSGVEEPQMSSACKFDINREPFCM</sequence>
<protein>
    <recommendedName>
        <fullName evidence="2">Peptidase C14 caspase domain-containing protein</fullName>
    </recommendedName>
</protein>
<comment type="similarity">
    <text evidence="1">Belongs to the peptidase C14B family.</text>
</comment>
<organism evidence="3 4">
    <name type="scientific">Triticum turgidum subsp. durum</name>
    <name type="common">Durum wheat</name>
    <name type="synonym">Triticum durum</name>
    <dbReference type="NCBI Taxonomy" id="4567"/>
    <lineage>
        <taxon>Eukaryota</taxon>
        <taxon>Viridiplantae</taxon>
        <taxon>Streptophyta</taxon>
        <taxon>Embryophyta</taxon>
        <taxon>Tracheophyta</taxon>
        <taxon>Spermatophyta</taxon>
        <taxon>Magnoliopsida</taxon>
        <taxon>Liliopsida</taxon>
        <taxon>Poales</taxon>
        <taxon>Poaceae</taxon>
        <taxon>BOP clade</taxon>
        <taxon>Pooideae</taxon>
        <taxon>Triticodae</taxon>
        <taxon>Triticeae</taxon>
        <taxon>Triticinae</taxon>
        <taxon>Triticum</taxon>
    </lineage>
</organism>
<dbReference type="InterPro" id="IPR050452">
    <property type="entry name" value="Metacaspase"/>
</dbReference>
<evidence type="ECO:0000256" key="1">
    <source>
        <dbReference type="ARBA" id="ARBA00009005"/>
    </source>
</evidence>
<proteinExistence type="inferred from homology"/>
<reference evidence="3 4" key="1">
    <citation type="submission" date="2017-09" db="EMBL/GenBank/DDBJ databases">
        <authorList>
            <consortium name="International Durum Wheat Genome Sequencing Consortium (IDWGSC)"/>
            <person name="Milanesi L."/>
        </authorList>
    </citation>
    <scope>NUCLEOTIDE SEQUENCE [LARGE SCALE GENOMIC DNA]</scope>
    <source>
        <strain evidence="4">cv. Svevo</strain>
    </source>
</reference>
<accession>A0A9R0WWY9</accession>
<gene>
    <name evidence="3" type="ORF">TRITD_5Av1G255520</name>
</gene>
<dbReference type="PANTHER" id="PTHR48104">
    <property type="entry name" value="METACASPASE-4"/>
    <property type="match status" value="1"/>
</dbReference>